<evidence type="ECO:0000313" key="3">
    <source>
        <dbReference type="EMBL" id="BBF23877.1"/>
    </source>
</evidence>
<dbReference type="Proteomes" id="UP000271003">
    <property type="component" value="Chromosome"/>
</dbReference>
<organism evidence="3 4">
    <name type="scientific">Sutterella megalosphaeroides</name>
    <dbReference type="NCBI Taxonomy" id="2494234"/>
    <lineage>
        <taxon>Bacteria</taxon>
        <taxon>Pseudomonadati</taxon>
        <taxon>Pseudomonadota</taxon>
        <taxon>Betaproteobacteria</taxon>
        <taxon>Burkholderiales</taxon>
        <taxon>Sutterellaceae</taxon>
        <taxon>Sutterella</taxon>
    </lineage>
</organism>
<protein>
    <submittedName>
        <fullName evidence="3">Uncharacterized protein</fullName>
    </submittedName>
</protein>
<gene>
    <name evidence="3" type="ORF">SUTMEG_17680</name>
</gene>
<proteinExistence type="predicted"/>
<dbReference type="KEGG" id="sutt:SUTMEG_17680"/>
<evidence type="ECO:0000256" key="2">
    <source>
        <dbReference type="SAM" id="Phobius"/>
    </source>
</evidence>
<evidence type="ECO:0000256" key="1">
    <source>
        <dbReference type="SAM" id="MobiDB-lite"/>
    </source>
</evidence>
<keyword evidence="2" id="KW-0472">Membrane</keyword>
<evidence type="ECO:0000313" key="4">
    <source>
        <dbReference type="Proteomes" id="UP000271003"/>
    </source>
</evidence>
<feature type="transmembrane region" description="Helical" evidence="2">
    <location>
        <begin position="14"/>
        <end position="47"/>
    </location>
</feature>
<keyword evidence="2" id="KW-0812">Transmembrane</keyword>
<name>A0A2Z6IE15_9BURK</name>
<dbReference type="RefSeq" id="WP_120177438.1">
    <property type="nucleotide sequence ID" value="NZ_AP018786.1"/>
</dbReference>
<feature type="compositionally biased region" description="Basic and acidic residues" evidence="1">
    <location>
        <begin position="130"/>
        <end position="140"/>
    </location>
</feature>
<feature type="region of interest" description="Disordered" evidence="1">
    <location>
        <begin position="92"/>
        <end position="140"/>
    </location>
</feature>
<reference evidence="3 4" key="1">
    <citation type="journal article" date="2018" name="Int. J. Syst. Evol. Microbiol.">
        <title>Mesosutterella multiformis gen. nov., sp. nov., a member of the family Sutterellaceae and Sutterella megalosphaeroides sp. nov., isolated from human faeces.</title>
        <authorList>
            <person name="Sakamoto M."/>
            <person name="Ikeyama N."/>
            <person name="Kunihiro T."/>
            <person name="Iino T."/>
            <person name="Yuki M."/>
            <person name="Ohkuma M."/>
        </authorList>
    </citation>
    <scope>NUCLEOTIDE SEQUENCE [LARGE SCALE GENOMIC DNA]</scope>
    <source>
        <strain evidence="3 4">6FBBBH3</strain>
    </source>
</reference>
<keyword evidence="2" id="KW-1133">Transmembrane helix</keyword>
<accession>A0A2Z6IE15</accession>
<keyword evidence="4" id="KW-1185">Reference proteome</keyword>
<sequence length="140" mass="14585">MTIFQTGIRGLGGLLLLAAGAALVLLAGALLLAFGVLVLVALGGLYLTSPEESRTLVKAVPRKISEWMREMRAMVEYAGNVLLTALGKRPPQAAEATEAAEAAKAAPEASSAESTDSEGSAPREVLPEAPETRSRESDPR</sequence>
<dbReference type="AlphaFoldDB" id="A0A2Z6IE15"/>
<feature type="compositionally biased region" description="Low complexity" evidence="1">
    <location>
        <begin position="93"/>
        <end position="120"/>
    </location>
</feature>
<dbReference type="EMBL" id="AP018786">
    <property type="protein sequence ID" value="BBF23877.1"/>
    <property type="molecule type" value="Genomic_DNA"/>
</dbReference>